<dbReference type="GO" id="GO:0008932">
    <property type="term" value="F:lytic endotransglycosylase activity"/>
    <property type="evidence" value="ECO:0007669"/>
    <property type="project" value="TreeGrafter"/>
</dbReference>
<keyword evidence="6" id="KW-1185">Reference proteome</keyword>
<dbReference type="Pfam" id="PF01476">
    <property type="entry name" value="LysM"/>
    <property type="match status" value="1"/>
</dbReference>
<evidence type="ECO:0000256" key="1">
    <source>
        <dbReference type="SAM" id="MobiDB-lite"/>
    </source>
</evidence>
<feature type="domain" description="LysM" evidence="3">
    <location>
        <begin position="2"/>
        <end position="47"/>
    </location>
</feature>
<organism evidence="5 6">
    <name type="scientific">Bacillus aquiflavi</name>
    <dbReference type="NCBI Taxonomy" id="2672567"/>
    <lineage>
        <taxon>Bacteria</taxon>
        <taxon>Bacillati</taxon>
        <taxon>Bacillota</taxon>
        <taxon>Bacilli</taxon>
        <taxon>Bacillales</taxon>
        <taxon>Bacillaceae</taxon>
        <taxon>Bacillus</taxon>
    </lineage>
</organism>
<dbReference type="Gene3D" id="3.10.350.10">
    <property type="entry name" value="LysM domain"/>
    <property type="match status" value="1"/>
</dbReference>
<dbReference type="InterPro" id="IPR014248">
    <property type="entry name" value="Spore_coat_assembly_SafA"/>
</dbReference>
<dbReference type="InterPro" id="IPR036779">
    <property type="entry name" value="LysM_dom_sf"/>
</dbReference>
<dbReference type="SUPFAM" id="SSF54106">
    <property type="entry name" value="LysM domain"/>
    <property type="match status" value="1"/>
</dbReference>
<evidence type="ECO:0000313" key="6">
    <source>
        <dbReference type="Proteomes" id="UP000472971"/>
    </source>
</evidence>
<dbReference type="PANTHER" id="PTHR33734:SF34">
    <property type="entry name" value="SPOIVD-ASSOCIATED FACTOR A"/>
    <property type="match status" value="1"/>
</dbReference>
<evidence type="ECO:0000259" key="3">
    <source>
        <dbReference type="PROSITE" id="PS51782"/>
    </source>
</evidence>
<evidence type="ECO:0000313" key="4">
    <source>
        <dbReference type="EMBL" id="MBA4537180.1"/>
    </source>
</evidence>
<sequence>MKIHIVQKGDTLWKIAKKYGVNFEELKKVNSHLSNPDLIMPGMKIKVPTMGGTVKKKMHDGKMKEAPIVKEKKKEQPVMPKEVPKKVKPKKEKPIVPTVPIMPQPTMPEIDINNYYMVNMAKMSMQQQQPQVQPYIPPKPVYILPGIEKEESPESPEKKYAYIPPQPQGGLCQPMYYHPSCCTPISPVMPGYGYHYPVQQPMTCCHPQPMPYPQVQGTAMMPGYHGMMHGSESSSYMHHHMHMKDESSSSSFMPHMGDMNYHMMGQYGPMNAPVENVPVPPQYMPQAPAMQIPAGGGYGPSPAMAPMGYGPQAGYMPQPGYMPYGAGPQPYMQPYDTMGAGAFGMPRSEEESSEYDR</sequence>
<evidence type="ECO:0000313" key="5">
    <source>
        <dbReference type="EMBL" id="NEY81438.1"/>
    </source>
</evidence>
<gene>
    <name evidence="5" type="primary">safA</name>
    <name evidence="5" type="ORF">G4D64_07885</name>
    <name evidence="4" type="ORF">H1Z61_08485</name>
</gene>
<evidence type="ECO:0000313" key="7">
    <source>
        <dbReference type="Proteomes" id="UP000570010"/>
    </source>
</evidence>
<dbReference type="NCBIfam" id="TIGR02899">
    <property type="entry name" value="spore_safA"/>
    <property type="match status" value="1"/>
</dbReference>
<dbReference type="InterPro" id="IPR018392">
    <property type="entry name" value="LysM"/>
</dbReference>
<dbReference type="Proteomes" id="UP000570010">
    <property type="component" value="Unassembled WGS sequence"/>
</dbReference>
<evidence type="ECO:0000259" key="2">
    <source>
        <dbReference type="PROSITE" id="PS50943"/>
    </source>
</evidence>
<dbReference type="Proteomes" id="UP000472971">
    <property type="component" value="Unassembled WGS sequence"/>
</dbReference>
<reference evidence="4 7" key="2">
    <citation type="submission" date="2020-07" db="EMBL/GenBank/DDBJ databases">
        <authorList>
            <person name="Feng H."/>
        </authorList>
    </citation>
    <scope>NUCLEOTIDE SEQUENCE [LARGE SCALE GENOMIC DNA]</scope>
    <source>
        <strain evidence="7">s-12</strain>
        <strain evidence="4">S-12</strain>
    </source>
</reference>
<reference evidence="5 6" key="1">
    <citation type="submission" date="2020-02" db="EMBL/GenBank/DDBJ databases">
        <title>Bacillus aquiflavi sp. nov., isolated from yellow water of strong flavor Chinese baijiu in Yibin region of China.</title>
        <authorList>
            <person name="Xie J."/>
        </authorList>
    </citation>
    <scope>NUCLEOTIDE SEQUENCE [LARGE SCALE GENOMIC DNA]</scope>
    <source>
        <strain evidence="5 6">3H-10</strain>
    </source>
</reference>
<dbReference type="RefSeq" id="WP_163241830.1">
    <property type="nucleotide sequence ID" value="NZ_JAAIWN010000015.1"/>
</dbReference>
<comment type="caution">
    <text evidence="5">The sequence shown here is derived from an EMBL/GenBank/DDBJ whole genome shotgun (WGS) entry which is preliminary data.</text>
</comment>
<dbReference type="AlphaFoldDB" id="A0A6B3VW35"/>
<dbReference type="PANTHER" id="PTHR33734">
    <property type="entry name" value="LYSM DOMAIN-CONTAINING GPI-ANCHORED PROTEIN 2"/>
    <property type="match status" value="1"/>
</dbReference>
<dbReference type="EMBL" id="JAAIWN010000015">
    <property type="protein sequence ID" value="NEY81438.1"/>
    <property type="molecule type" value="Genomic_DNA"/>
</dbReference>
<dbReference type="CDD" id="cd00118">
    <property type="entry name" value="LysM"/>
    <property type="match status" value="1"/>
</dbReference>
<proteinExistence type="predicted"/>
<dbReference type="EMBL" id="JACEIO010000017">
    <property type="protein sequence ID" value="MBA4537180.1"/>
    <property type="molecule type" value="Genomic_DNA"/>
</dbReference>
<dbReference type="PROSITE" id="PS50943">
    <property type="entry name" value="HTH_CROC1"/>
    <property type="match status" value="1"/>
</dbReference>
<feature type="domain" description="HTH cro/C1-type" evidence="2">
    <location>
        <begin position="10"/>
        <end position="26"/>
    </location>
</feature>
<dbReference type="SMART" id="SM00257">
    <property type="entry name" value="LysM"/>
    <property type="match status" value="1"/>
</dbReference>
<feature type="region of interest" description="Disordered" evidence="1">
    <location>
        <begin position="72"/>
        <end position="91"/>
    </location>
</feature>
<dbReference type="PROSITE" id="PS51782">
    <property type="entry name" value="LYSM"/>
    <property type="match status" value="1"/>
</dbReference>
<name>A0A6B3VW35_9BACI</name>
<accession>A0A6B3VW35</accession>
<protein>
    <submittedName>
        <fullName evidence="5">SafA/ExsA family spore coat assembly protein</fullName>
    </submittedName>
</protein>
<dbReference type="InterPro" id="IPR001387">
    <property type="entry name" value="Cro/C1-type_HTH"/>
</dbReference>